<organism evidence="15 16">
    <name type="scientific">Albula goreensis</name>
    <dbReference type="NCBI Taxonomy" id="1534307"/>
    <lineage>
        <taxon>Eukaryota</taxon>
        <taxon>Metazoa</taxon>
        <taxon>Chordata</taxon>
        <taxon>Craniata</taxon>
        <taxon>Vertebrata</taxon>
        <taxon>Euteleostomi</taxon>
        <taxon>Actinopterygii</taxon>
        <taxon>Neopterygii</taxon>
        <taxon>Teleostei</taxon>
        <taxon>Albuliformes</taxon>
        <taxon>Albulidae</taxon>
        <taxon>Albula</taxon>
    </lineage>
</organism>
<dbReference type="Gene3D" id="3.40.350.10">
    <property type="entry name" value="Creatinase/prolidase N-terminal domain"/>
    <property type="match status" value="1"/>
</dbReference>
<feature type="compositionally biased region" description="Basic and acidic residues" evidence="11">
    <location>
        <begin position="983"/>
        <end position="1003"/>
    </location>
</feature>
<dbReference type="GO" id="GO:0006260">
    <property type="term" value="P:DNA replication"/>
    <property type="evidence" value="ECO:0007669"/>
    <property type="project" value="UniProtKB-KW"/>
</dbReference>
<feature type="compositionally biased region" description="Basic and acidic residues" evidence="11">
    <location>
        <begin position="469"/>
        <end position="481"/>
    </location>
</feature>
<evidence type="ECO:0000256" key="11">
    <source>
        <dbReference type="SAM" id="MobiDB-lite"/>
    </source>
</evidence>
<evidence type="ECO:0000256" key="2">
    <source>
        <dbReference type="ARBA" id="ARBA00022454"/>
    </source>
</evidence>
<dbReference type="SMART" id="SM01287">
    <property type="entry name" value="Rtt106"/>
    <property type="match status" value="1"/>
</dbReference>
<keyword evidence="9 10" id="KW-0539">Nucleus</keyword>
<gene>
    <name evidence="15" type="ORF">AGOR_G00187490</name>
</gene>
<keyword evidence="6" id="KW-0175">Coiled coil</keyword>
<dbReference type="InterPro" id="IPR033825">
    <property type="entry name" value="Spt16_M24"/>
</dbReference>
<dbReference type="GO" id="GO:0031491">
    <property type="term" value="F:nucleosome binding"/>
    <property type="evidence" value="ECO:0007669"/>
    <property type="project" value="TreeGrafter"/>
</dbReference>
<dbReference type="FunFam" id="2.30.29.30:FF:000017">
    <property type="entry name" value="FACT complex subunit SPT16"/>
    <property type="match status" value="1"/>
</dbReference>
<evidence type="ECO:0000256" key="1">
    <source>
        <dbReference type="ARBA" id="ARBA00010779"/>
    </source>
</evidence>
<feature type="domain" description="Histone chaperone RTT106/FACT complex subunit SPT16-like middle" evidence="14">
    <location>
        <begin position="806"/>
        <end position="896"/>
    </location>
</feature>
<dbReference type="FunFam" id="2.30.29.210:FF:000001">
    <property type="entry name" value="FACT complex subunit spt16"/>
    <property type="match status" value="1"/>
</dbReference>
<dbReference type="GO" id="GO:0006281">
    <property type="term" value="P:DNA repair"/>
    <property type="evidence" value="ECO:0007669"/>
    <property type="project" value="UniProtKB-UniRule"/>
</dbReference>
<dbReference type="Pfam" id="PF08644">
    <property type="entry name" value="SPT16"/>
    <property type="match status" value="1"/>
</dbReference>
<dbReference type="PANTHER" id="PTHR13980:SF15">
    <property type="entry name" value="FACT COMPLEX SUBUNIT SPT16"/>
    <property type="match status" value="1"/>
</dbReference>
<dbReference type="InterPro" id="IPR011993">
    <property type="entry name" value="PH-like_dom_sf"/>
</dbReference>
<dbReference type="GO" id="GO:0035101">
    <property type="term" value="C:FACT complex"/>
    <property type="evidence" value="ECO:0007669"/>
    <property type="project" value="UniProtKB-UniRule"/>
</dbReference>
<dbReference type="OrthoDB" id="10251642at2759"/>
<dbReference type="SMART" id="SM01286">
    <property type="entry name" value="SPT16"/>
    <property type="match status" value="1"/>
</dbReference>
<comment type="subcellular location">
    <subcellularLocation>
        <location evidence="10">Nucleus</location>
    </subcellularLocation>
    <subcellularLocation>
        <location evidence="10">Chromosome</location>
    </subcellularLocation>
</comment>
<feature type="region of interest" description="Disordered" evidence="11">
    <location>
        <begin position="469"/>
        <end position="520"/>
    </location>
</feature>
<keyword evidence="7 10" id="KW-0804">Transcription</keyword>
<evidence type="ECO:0000256" key="7">
    <source>
        <dbReference type="ARBA" id="ARBA00023163"/>
    </source>
</evidence>
<keyword evidence="8 10" id="KW-0234">DNA repair</keyword>
<dbReference type="InterPro" id="IPR000994">
    <property type="entry name" value="Pept_M24"/>
</dbReference>
<comment type="similarity">
    <text evidence="1 10">Belongs to the peptidase M24 family. SPT16 subfamily.</text>
</comment>
<keyword evidence="4 10" id="KW-0227">DNA damage</keyword>
<dbReference type="InterPro" id="IPR048969">
    <property type="entry name" value="FACT_SPT16_C"/>
</dbReference>
<dbReference type="Gene3D" id="2.30.29.150">
    <property type="match status" value="1"/>
</dbReference>
<dbReference type="InterPro" id="IPR029149">
    <property type="entry name" value="Creatin/AminoP/Spt16_N"/>
</dbReference>
<keyword evidence="5 10" id="KW-0805">Transcription regulation</keyword>
<dbReference type="Pfam" id="PF21091">
    <property type="entry name" value="SPT16_C"/>
    <property type="match status" value="1"/>
</dbReference>
<dbReference type="InterPro" id="IPR036005">
    <property type="entry name" value="Creatinase/aminopeptidase-like"/>
</dbReference>
<feature type="compositionally biased region" description="Acidic residues" evidence="11">
    <location>
        <begin position="927"/>
        <end position="973"/>
    </location>
</feature>
<evidence type="ECO:0000256" key="6">
    <source>
        <dbReference type="ARBA" id="ARBA00023054"/>
    </source>
</evidence>
<comment type="subunit">
    <text evidence="10">Component of the FACT complex.</text>
</comment>
<dbReference type="InterPro" id="IPR013953">
    <property type="entry name" value="FACT_SPT16_M"/>
</dbReference>
<reference evidence="15" key="1">
    <citation type="submission" date="2021-01" db="EMBL/GenBank/DDBJ databases">
        <authorList>
            <person name="Zahm M."/>
            <person name="Roques C."/>
            <person name="Cabau C."/>
            <person name="Klopp C."/>
            <person name="Donnadieu C."/>
            <person name="Jouanno E."/>
            <person name="Lampietro C."/>
            <person name="Louis A."/>
            <person name="Herpin A."/>
            <person name="Echchiki A."/>
            <person name="Berthelot C."/>
            <person name="Parey E."/>
            <person name="Roest-Crollius H."/>
            <person name="Braasch I."/>
            <person name="Postlethwait J."/>
            <person name="Bobe J."/>
            <person name="Montfort J."/>
            <person name="Bouchez O."/>
            <person name="Begum T."/>
            <person name="Mejri S."/>
            <person name="Adams A."/>
            <person name="Chen W.-J."/>
            <person name="Guiguen Y."/>
        </authorList>
    </citation>
    <scope>NUCLEOTIDE SEQUENCE</scope>
    <source>
        <tissue evidence="15">Blood</tissue>
    </source>
</reference>
<keyword evidence="3 10" id="KW-0235">DNA replication</keyword>
<dbReference type="GO" id="GO:0032786">
    <property type="term" value="P:positive regulation of DNA-templated transcription, elongation"/>
    <property type="evidence" value="ECO:0007669"/>
    <property type="project" value="UniProtKB-ARBA"/>
</dbReference>
<feature type="domain" description="FACT complex subunit SPT16 middle" evidence="13">
    <location>
        <begin position="530"/>
        <end position="690"/>
    </location>
</feature>
<dbReference type="Pfam" id="PF08512">
    <property type="entry name" value="Rttp106-like_middle"/>
    <property type="match status" value="1"/>
</dbReference>
<dbReference type="SUPFAM" id="SSF55920">
    <property type="entry name" value="Creatinase/aminopeptidase"/>
    <property type="match status" value="1"/>
</dbReference>
<dbReference type="Gene3D" id="3.90.230.10">
    <property type="entry name" value="Creatinase/methionine aminopeptidase superfamily"/>
    <property type="match status" value="1"/>
</dbReference>
<proteinExistence type="inferred from homology"/>
<evidence type="ECO:0000256" key="3">
    <source>
        <dbReference type="ARBA" id="ARBA00022705"/>
    </source>
</evidence>
<dbReference type="SMART" id="SM01285">
    <property type="entry name" value="FACT-Spt16_Nlob"/>
    <property type="match status" value="1"/>
</dbReference>
<dbReference type="InterPro" id="IPR029148">
    <property type="entry name" value="FACT-SPT16_Nlobe"/>
</dbReference>
<keyword evidence="2 10" id="KW-0158">Chromosome</keyword>
<evidence type="ECO:0000259" key="14">
    <source>
        <dbReference type="SMART" id="SM01287"/>
    </source>
</evidence>
<evidence type="ECO:0000259" key="13">
    <source>
        <dbReference type="SMART" id="SM01286"/>
    </source>
</evidence>
<dbReference type="AlphaFoldDB" id="A0A8T3CWL0"/>
<dbReference type="FunFam" id="3.90.230.10:FF:000005">
    <property type="entry name" value="FACT complex subunit spt16"/>
    <property type="match status" value="1"/>
</dbReference>
<dbReference type="Pfam" id="PF24824">
    <property type="entry name" value="PH_SPT16"/>
    <property type="match status" value="1"/>
</dbReference>
<keyword evidence="16" id="KW-1185">Reference proteome</keyword>
<evidence type="ECO:0000256" key="5">
    <source>
        <dbReference type="ARBA" id="ARBA00023015"/>
    </source>
</evidence>
<dbReference type="CDD" id="cd01091">
    <property type="entry name" value="CDC68-like"/>
    <property type="match status" value="1"/>
</dbReference>
<evidence type="ECO:0000256" key="9">
    <source>
        <dbReference type="ARBA" id="ARBA00023242"/>
    </source>
</evidence>
<sequence>MAVNLDKEAYYRRIKRLYGNWKKGEDEFEKVDAIVVAVGVDEEIVYAKSTALQTWLFGYELTDTIMVFCESKILFLASKKKVEFLKQVAITKGNENANGLPPITLLVREKNESNKANFEKMLEAIRASKEGKTVGVFIKDKFPGEYMKSWNDMVTAEGLERVDISAVVAYTMAVKEDGELALMRKAAGVTSEVFTKFFKERVMEIVDAEEKVRHSKLAEAVEKAIEEKKYLGGADPSTVEMCYPPIIQSGGNYSLKFSVVSDKNHLHFGAITCAMGIRYKSYCSNLVRTLMVDPPQDMQDNYTFLLQVEETLLSQLKHGVKLCDAYSAVLDFVKKEKPELVGKLTKNLGFAMGIEFREGSLVLSSKNQYKLKKGMVLSVSLGFSDLVNKEGKKEEEKKYALFIGDTVQINEDEAAAVLTPVKKKIKNVGIFLKNEDEDEDEEEADDAEELLGRGARGAALLADRTRNEMTAEEKRRAHQKELANQVNEEAKRRLTEQKGEQQIQKARKSNVSYKSPSQMPREKEIRDMKIYIDKKYETVIMPVFGIATPFHIATIKNISMSVEGDYTYLRINFYVPGSYLGRQEGNIFPNPEATFVKEITYRASNLKAAGDPAVPSTNLQNAFRIIKEVQKRYKTREAEEKEKEGIVKQDTLVINLNRSNPKLKDLYIRPNIAQKRMQGSLEAHTNGFRFTSVRGDKVDILYNNIKHSIFQPCDGEMIIVLHFHLKNAIMFGKKRHTDVQFYTEVGEITTDLGKHQHMHDRDDLYAEQMERNAPQAQVRLQNFIEKVETLTKEELEFEVPFRDLGFQGAPYRSTCLLQPTSSSLCNVTEWPPFVVTLDEVELVHFERVQFHLKNFDVVIVYKDYSKKVTMINAVPVNSLDPIKEWLNSCDIKYTEGVQSLNWTKIMKTIVDDPEGFFEQGGWSFLDPESEGSGEEEESGSEMEDETFNPSAEEENSGEDDSDEDYSSETEDSDYSASLGSEEESGKDWDELEEEARRADRESQYEEVEESSNRKRKGRSAPPPSSKKKRRH</sequence>
<dbReference type="Proteomes" id="UP000829720">
    <property type="component" value="Unassembled WGS sequence"/>
</dbReference>
<feature type="domain" description="FACT complex subunit SPT16 N-terminal lobe" evidence="12">
    <location>
        <begin position="5"/>
        <end position="168"/>
    </location>
</feature>
<feature type="compositionally biased region" description="Basic and acidic residues" evidence="11">
    <location>
        <begin position="488"/>
        <end position="499"/>
    </location>
</feature>
<feature type="region of interest" description="Disordered" evidence="11">
    <location>
        <begin position="919"/>
        <end position="1031"/>
    </location>
</feature>
<evidence type="ECO:0000313" key="15">
    <source>
        <dbReference type="EMBL" id="KAI1888666.1"/>
    </source>
</evidence>
<comment type="caution">
    <text evidence="15">The sequence shown here is derived from an EMBL/GenBank/DDBJ whole genome shotgun (WGS) entry which is preliminary data.</text>
</comment>
<feature type="compositionally biased region" description="Polar residues" evidence="11">
    <location>
        <begin position="500"/>
        <end position="518"/>
    </location>
</feature>
<dbReference type="FunFam" id="2.30.29.150:FF:000003">
    <property type="entry name" value="FACT complex subunit SPT16"/>
    <property type="match status" value="1"/>
</dbReference>
<evidence type="ECO:0000313" key="16">
    <source>
        <dbReference type="Proteomes" id="UP000829720"/>
    </source>
</evidence>
<dbReference type="InterPro" id="IPR040258">
    <property type="entry name" value="Spt16"/>
</dbReference>
<evidence type="ECO:0000259" key="12">
    <source>
        <dbReference type="SMART" id="SM01285"/>
    </source>
</evidence>
<dbReference type="PANTHER" id="PTHR13980">
    <property type="entry name" value="CDC68 RELATED"/>
    <property type="match status" value="1"/>
</dbReference>
<evidence type="ECO:0000256" key="4">
    <source>
        <dbReference type="ARBA" id="ARBA00022763"/>
    </source>
</evidence>
<dbReference type="GO" id="GO:0006368">
    <property type="term" value="P:transcription elongation by RNA polymerase II"/>
    <property type="evidence" value="ECO:0007669"/>
    <property type="project" value="TreeGrafter"/>
</dbReference>
<dbReference type="InterPro" id="IPR056595">
    <property type="entry name" value="Fact-SPT16_PH"/>
</dbReference>
<comment type="function">
    <text evidence="10">Component of the FACT complex, a general chromatin factor that acts to reorganize nucleosomes. The FACT complex is involved in multiple processes that require DNA as a template such as mRNA elongation, DNA replication and DNA repair. During transcription elongation the FACT complex acts as a histone chaperone that both destabilizes and restores nucleosomal structure. It facilitates the passage of RNA polymerase II and transcription by promoting the dissociation of one histone H2A-H2B dimer from the nucleosome, then subsequently promotes the reestablishment of the nucleosome following the passage of RNA polymerase II.</text>
</comment>
<protein>
    <recommendedName>
        <fullName evidence="10">FACT complex subunit</fullName>
    </recommendedName>
</protein>
<dbReference type="InterPro" id="IPR013719">
    <property type="entry name" value="RTT106/SPT16-like_middle_dom"/>
</dbReference>
<dbReference type="Pfam" id="PF14826">
    <property type="entry name" value="FACT-Spt16_Nlob"/>
    <property type="match status" value="1"/>
</dbReference>
<dbReference type="Pfam" id="PF00557">
    <property type="entry name" value="Peptidase_M24"/>
    <property type="match status" value="1"/>
</dbReference>
<evidence type="ECO:0000256" key="8">
    <source>
        <dbReference type="ARBA" id="ARBA00023204"/>
    </source>
</evidence>
<dbReference type="Gene3D" id="2.30.29.30">
    <property type="entry name" value="Pleckstrin-homology domain (PH domain)/Phosphotyrosine-binding domain (PTB)"/>
    <property type="match status" value="1"/>
</dbReference>
<name>A0A8T3CWL0_9TELE</name>
<evidence type="ECO:0000256" key="10">
    <source>
        <dbReference type="RuleBase" id="RU367052"/>
    </source>
</evidence>
<dbReference type="EMBL" id="JAERUA010000017">
    <property type="protein sequence ID" value="KAI1888666.1"/>
    <property type="molecule type" value="Genomic_DNA"/>
</dbReference>
<accession>A0A8T3CWL0</accession>
<dbReference type="FunFam" id="3.40.350.10:FF:000005">
    <property type="entry name" value="SPT16 homolog, facilitates chromatin-remodeling subunit"/>
    <property type="match status" value="1"/>
</dbReference>
<dbReference type="Gene3D" id="2.30.29.210">
    <property type="entry name" value="FACT complex subunit Spt16p/Cdc68p"/>
    <property type="match status" value="1"/>
</dbReference>